<feature type="domain" description="Thiopeptide-type bacteriocin biosynthesis" evidence="2">
    <location>
        <begin position="780"/>
        <end position="1006"/>
    </location>
</feature>
<evidence type="ECO:0000313" key="4">
    <source>
        <dbReference type="Proteomes" id="UP001596200"/>
    </source>
</evidence>
<name>A0ABW1GLV4_9ACTN</name>
<dbReference type="Pfam" id="PF04738">
    <property type="entry name" value="Lant_dehydr_N"/>
    <property type="match status" value="1"/>
</dbReference>
<evidence type="ECO:0000313" key="3">
    <source>
        <dbReference type="EMBL" id="MFC5914404.1"/>
    </source>
</evidence>
<dbReference type="InterPro" id="IPR006827">
    <property type="entry name" value="Lant_deHydtase_N"/>
</dbReference>
<dbReference type="Proteomes" id="UP001596200">
    <property type="component" value="Unassembled WGS sequence"/>
</dbReference>
<proteinExistence type="predicted"/>
<reference evidence="4" key="1">
    <citation type="journal article" date="2019" name="Int. J. Syst. Evol. Microbiol.">
        <title>The Global Catalogue of Microorganisms (GCM) 10K type strain sequencing project: providing services to taxonomists for standard genome sequencing and annotation.</title>
        <authorList>
            <consortium name="The Broad Institute Genomics Platform"/>
            <consortium name="The Broad Institute Genome Sequencing Center for Infectious Disease"/>
            <person name="Wu L."/>
            <person name="Ma J."/>
        </authorList>
    </citation>
    <scope>NUCLEOTIDE SEQUENCE [LARGE SCALE GENOMIC DNA]</scope>
    <source>
        <strain evidence="4">JCM 4147</strain>
    </source>
</reference>
<evidence type="ECO:0000259" key="2">
    <source>
        <dbReference type="Pfam" id="PF14028"/>
    </source>
</evidence>
<dbReference type="EMBL" id="JBHSPU010000013">
    <property type="protein sequence ID" value="MFC5914404.1"/>
    <property type="molecule type" value="Genomic_DNA"/>
</dbReference>
<gene>
    <name evidence="3" type="ORF">ACFP1B_13315</name>
</gene>
<dbReference type="NCBIfam" id="TIGR03891">
    <property type="entry name" value="thiopep_ocin"/>
    <property type="match status" value="1"/>
</dbReference>
<dbReference type="RefSeq" id="WP_344514917.1">
    <property type="nucleotide sequence ID" value="NZ_BAAATU010000031.1"/>
</dbReference>
<protein>
    <submittedName>
        <fullName evidence="3">Lantibiotic dehydratase</fullName>
    </submittedName>
</protein>
<comment type="caution">
    <text evidence="3">The sequence shown here is derived from an EMBL/GenBank/DDBJ whole genome shotgun (WGS) entry which is preliminary data.</text>
</comment>
<feature type="domain" description="Lantibiotic dehydratase N-terminal" evidence="1">
    <location>
        <begin position="55"/>
        <end position="709"/>
    </location>
</feature>
<evidence type="ECO:0000259" key="1">
    <source>
        <dbReference type="Pfam" id="PF04738"/>
    </source>
</evidence>
<accession>A0ABW1GLV4</accession>
<dbReference type="InterPro" id="IPR023809">
    <property type="entry name" value="Thiopep_bacteriocin_synth_dom"/>
</dbReference>
<organism evidence="3 4">
    <name type="scientific">Streptomyces pulveraceus</name>
    <dbReference type="NCBI Taxonomy" id="68258"/>
    <lineage>
        <taxon>Bacteria</taxon>
        <taxon>Bacillati</taxon>
        <taxon>Actinomycetota</taxon>
        <taxon>Actinomycetes</taxon>
        <taxon>Kitasatosporales</taxon>
        <taxon>Streptomycetaceae</taxon>
        <taxon>Streptomyces</taxon>
    </lineage>
</organism>
<dbReference type="Pfam" id="PF14028">
    <property type="entry name" value="Lant_dehydr_C"/>
    <property type="match status" value="1"/>
</dbReference>
<keyword evidence="4" id="KW-1185">Reference proteome</keyword>
<sequence>MGSGRPRFRAHRTLLVRTVLHPGLPGPAWPHLADATPAGVRSWCAWMRETWRTAGFADAIRHASPDLARALDALADPGVRPLDAATARGLVLSLTGYMLRAAYRTMPFGLFAGVAEGEFGSRTHVDWGTGHRAVARADGTWLADLVRQLEAVPEIRSRLHLLTNNAVEVRGSRLVVMQRPHGSSGTELREVSLRHTAEVKTAVAAATAFPVAYQDLVRVLTAAHPGMDRSAARDLLDVLLDARVLISSLQSPGTVTDALGHLLTELERAGADRIEQTGDLVESLHRIHELLDAHNQQPPEAGASLRAELHSRMREHSPATTPLSIDLHLDTSLTVPRAVAWEAETAMEVLARTSPEPHGTVAWVRYRGQFQQRYGSDVLVPLLDLVTPGTGLGLPENFLGTPRAPHSAPTRRDRTLLALAQLAVAEEREIELDDSGIEQLSVGTHVPADAPPHIEMLAEVHAASTADLDAGRFRLAVRCTSRGWAHLSGGRFAAMLADNGSPSDLLGTLARRPTLAERALPVQMSFPPLTSGAAHITRTPRLVAPVISLSEHRAADRDVIPLSDLAVTHHDNRLHLVSRSRGMDLEAAIPHPLHLECHTPPLARFLDELVRGQCARVGTQAGDLAAWDWGTAYHLPLWPRVRYGRSILSPATWNLAHSGLPGKDASTAQWEDAVTTLRKRWQLPATVYLKYFDRRLRLSLDEPAHLAVLRSQFNQPRPLGKLLLTEAEPDDAFGWAGRHSEIVTLLSSTAPARPAAPVRTMPVHGRDSAHLPGASPYLNIRLFCQPQTRRALLAEHIPALLTSLGTPTWWVSHNDGDSSHTVLTVRLPGTATAAGATRALGKWAKQLVGSGVLGDFDIAPYRPYLGQWGTGDALRAAEDVLAADTRAHAHQLATIRSLDTRALTAANLIAIASGFWGRTADGLAWLAAQPKPRTTQPLPRTLLEQTRLLAGPGQDWTGLHGIPGGHELADLWHQRHTALGDYRSALGHIRTGPDSDTALRNLLDTHLRLTQDTPSTNATSWHLTRSVALAISRNADPRPA</sequence>